<reference evidence="6 7" key="1">
    <citation type="submission" date="2020-04" db="EMBL/GenBank/DDBJ databases">
        <authorList>
            <person name="Yoon J."/>
        </authorList>
    </citation>
    <scope>NUCLEOTIDE SEQUENCE [LARGE SCALE GENOMIC DNA]</scope>
    <source>
        <strain evidence="6 7">DJ-13</strain>
    </source>
</reference>
<keyword evidence="3 5" id="KW-1133">Transmembrane helix</keyword>
<dbReference type="NCBIfam" id="NF037968">
    <property type="entry name" value="SemiSWEET_2"/>
    <property type="match status" value="1"/>
</dbReference>
<organism evidence="6 7">
    <name type="scientific">Croceivirga thetidis</name>
    <dbReference type="NCBI Taxonomy" id="2721623"/>
    <lineage>
        <taxon>Bacteria</taxon>
        <taxon>Pseudomonadati</taxon>
        <taxon>Bacteroidota</taxon>
        <taxon>Flavobacteriia</taxon>
        <taxon>Flavobacteriales</taxon>
        <taxon>Flavobacteriaceae</taxon>
        <taxon>Croceivirga</taxon>
    </lineage>
</organism>
<keyword evidence="7" id="KW-1185">Reference proteome</keyword>
<dbReference type="RefSeq" id="WP_168551736.1">
    <property type="nucleotide sequence ID" value="NZ_JAAWWL010000001.1"/>
</dbReference>
<accession>A0ABX1GR87</accession>
<name>A0ABX1GR87_9FLAO</name>
<dbReference type="InterPro" id="IPR006603">
    <property type="entry name" value="PQ-loop_rpt"/>
</dbReference>
<evidence type="ECO:0000256" key="2">
    <source>
        <dbReference type="ARBA" id="ARBA00022692"/>
    </source>
</evidence>
<dbReference type="InterPro" id="IPR047662">
    <property type="entry name" value="SemiSWEET"/>
</dbReference>
<evidence type="ECO:0000313" key="7">
    <source>
        <dbReference type="Proteomes" id="UP000718451"/>
    </source>
</evidence>
<proteinExistence type="predicted"/>
<dbReference type="Gene3D" id="1.20.1280.290">
    <property type="match status" value="1"/>
</dbReference>
<evidence type="ECO:0000256" key="4">
    <source>
        <dbReference type="ARBA" id="ARBA00023136"/>
    </source>
</evidence>
<gene>
    <name evidence="6" type="ORF">HCU67_06400</name>
</gene>
<feature type="transmembrane region" description="Helical" evidence="5">
    <location>
        <begin position="36"/>
        <end position="56"/>
    </location>
</feature>
<dbReference type="Proteomes" id="UP000718451">
    <property type="component" value="Unassembled WGS sequence"/>
</dbReference>
<protein>
    <submittedName>
        <fullName evidence="6">SemiSWEET transporter</fullName>
    </submittedName>
</protein>
<sequence>MPKIEILGLVAALLTTTSFIPQVYKAWKEKSTKDISLSMYLIFLAGLILWAIYGFAIGSLSVMVANGVTILLVIAILVAKFKFK</sequence>
<evidence type="ECO:0000313" key="6">
    <source>
        <dbReference type="EMBL" id="NKI31570.1"/>
    </source>
</evidence>
<comment type="subcellular location">
    <subcellularLocation>
        <location evidence="1">Membrane</location>
        <topology evidence="1">Multi-pass membrane protein</topology>
    </subcellularLocation>
</comment>
<keyword evidence="4 5" id="KW-0472">Membrane</keyword>
<comment type="caution">
    <text evidence="6">The sequence shown here is derived from an EMBL/GenBank/DDBJ whole genome shotgun (WGS) entry which is preliminary data.</text>
</comment>
<dbReference type="Pfam" id="PF04193">
    <property type="entry name" value="PQ-loop"/>
    <property type="match status" value="1"/>
</dbReference>
<evidence type="ECO:0000256" key="5">
    <source>
        <dbReference type="SAM" id="Phobius"/>
    </source>
</evidence>
<evidence type="ECO:0000256" key="1">
    <source>
        <dbReference type="ARBA" id="ARBA00004141"/>
    </source>
</evidence>
<keyword evidence="2 5" id="KW-0812">Transmembrane</keyword>
<evidence type="ECO:0000256" key="3">
    <source>
        <dbReference type="ARBA" id="ARBA00022989"/>
    </source>
</evidence>
<dbReference type="EMBL" id="JAAWWL010000001">
    <property type="protein sequence ID" value="NKI31570.1"/>
    <property type="molecule type" value="Genomic_DNA"/>
</dbReference>
<feature type="transmembrane region" description="Helical" evidence="5">
    <location>
        <begin position="6"/>
        <end position="24"/>
    </location>
</feature>
<feature type="transmembrane region" description="Helical" evidence="5">
    <location>
        <begin position="62"/>
        <end position="81"/>
    </location>
</feature>